<feature type="transmembrane region" description="Helical" evidence="1">
    <location>
        <begin position="163"/>
        <end position="187"/>
    </location>
</feature>
<keyword evidence="1" id="KW-1133">Transmembrane helix</keyword>
<accession>X1FUY5</accession>
<dbReference type="EMBL" id="BARU01008068">
    <property type="protein sequence ID" value="GAH36360.1"/>
    <property type="molecule type" value="Genomic_DNA"/>
</dbReference>
<keyword evidence="1" id="KW-0472">Membrane</keyword>
<sequence>MSKIKEKRTRIRNPLKKEEQLQKIITIGRELFLKDGNKMSMRELARQMDIAVSGLYRYIQNKRELWFACTNKEFEKFSKDLDEIEQQHKGNDVMLLRKIGVYFFNLASNNFPLFNFMFLPTPPSSNKNKGPFELKCERAGFTNLIEITTRAVSSGEIKKKNPLLLSLAIWGFVLGPAIISSPIYSYFFDNFSEKIFNPNEYHEYILSLMREILK</sequence>
<dbReference type="AlphaFoldDB" id="X1FUY5"/>
<dbReference type="Gene3D" id="1.10.357.10">
    <property type="entry name" value="Tetracycline Repressor, domain 2"/>
    <property type="match status" value="1"/>
</dbReference>
<gene>
    <name evidence="2" type="ORF">S03H2_15854</name>
</gene>
<evidence type="ECO:0000256" key="1">
    <source>
        <dbReference type="SAM" id="Phobius"/>
    </source>
</evidence>
<organism evidence="2">
    <name type="scientific">marine sediment metagenome</name>
    <dbReference type="NCBI Taxonomy" id="412755"/>
    <lineage>
        <taxon>unclassified sequences</taxon>
        <taxon>metagenomes</taxon>
        <taxon>ecological metagenomes</taxon>
    </lineage>
</organism>
<keyword evidence="1" id="KW-0812">Transmembrane</keyword>
<comment type="caution">
    <text evidence="2">The sequence shown here is derived from an EMBL/GenBank/DDBJ whole genome shotgun (WGS) entry which is preliminary data.</text>
</comment>
<reference evidence="2" key="1">
    <citation type="journal article" date="2014" name="Front. Microbiol.">
        <title>High frequency of phylogenetically diverse reductive dehalogenase-homologous genes in deep subseafloor sedimentary metagenomes.</title>
        <authorList>
            <person name="Kawai M."/>
            <person name="Futagami T."/>
            <person name="Toyoda A."/>
            <person name="Takaki Y."/>
            <person name="Nishi S."/>
            <person name="Hori S."/>
            <person name="Arai W."/>
            <person name="Tsubouchi T."/>
            <person name="Morono Y."/>
            <person name="Uchiyama I."/>
            <person name="Ito T."/>
            <person name="Fujiyama A."/>
            <person name="Inagaki F."/>
            <person name="Takami H."/>
        </authorList>
    </citation>
    <scope>NUCLEOTIDE SEQUENCE</scope>
    <source>
        <strain evidence="2">Expedition CK06-06</strain>
    </source>
</reference>
<name>X1FUY5_9ZZZZ</name>
<protein>
    <submittedName>
        <fullName evidence="2">Uncharacterized protein</fullName>
    </submittedName>
</protein>
<dbReference type="SUPFAM" id="SSF46689">
    <property type="entry name" value="Homeodomain-like"/>
    <property type="match status" value="1"/>
</dbReference>
<evidence type="ECO:0000313" key="2">
    <source>
        <dbReference type="EMBL" id="GAH36360.1"/>
    </source>
</evidence>
<proteinExistence type="predicted"/>
<dbReference type="InterPro" id="IPR009057">
    <property type="entry name" value="Homeodomain-like_sf"/>
</dbReference>